<gene>
    <name evidence="1" type="ORF">BDN72DRAFT_866770</name>
</gene>
<evidence type="ECO:0000313" key="1">
    <source>
        <dbReference type="EMBL" id="TFK76945.1"/>
    </source>
</evidence>
<evidence type="ECO:0000313" key="2">
    <source>
        <dbReference type="Proteomes" id="UP000308600"/>
    </source>
</evidence>
<name>A0ACD3BFG4_9AGAR</name>
<dbReference type="Proteomes" id="UP000308600">
    <property type="component" value="Unassembled WGS sequence"/>
</dbReference>
<proteinExistence type="predicted"/>
<keyword evidence="2" id="KW-1185">Reference proteome</keyword>
<reference evidence="1 2" key="1">
    <citation type="journal article" date="2019" name="Nat. Ecol. Evol.">
        <title>Megaphylogeny resolves global patterns of mushroom evolution.</title>
        <authorList>
            <person name="Varga T."/>
            <person name="Krizsan K."/>
            <person name="Foldi C."/>
            <person name="Dima B."/>
            <person name="Sanchez-Garcia M."/>
            <person name="Sanchez-Ramirez S."/>
            <person name="Szollosi G.J."/>
            <person name="Szarkandi J.G."/>
            <person name="Papp V."/>
            <person name="Albert L."/>
            <person name="Andreopoulos W."/>
            <person name="Angelini C."/>
            <person name="Antonin V."/>
            <person name="Barry K.W."/>
            <person name="Bougher N.L."/>
            <person name="Buchanan P."/>
            <person name="Buyck B."/>
            <person name="Bense V."/>
            <person name="Catcheside P."/>
            <person name="Chovatia M."/>
            <person name="Cooper J."/>
            <person name="Damon W."/>
            <person name="Desjardin D."/>
            <person name="Finy P."/>
            <person name="Geml J."/>
            <person name="Haridas S."/>
            <person name="Hughes K."/>
            <person name="Justo A."/>
            <person name="Karasinski D."/>
            <person name="Kautmanova I."/>
            <person name="Kiss B."/>
            <person name="Kocsube S."/>
            <person name="Kotiranta H."/>
            <person name="LaButti K.M."/>
            <person name="Lechner B.E."/>
            <person name="Liimatainen K."/>
            <person name="Lipzen A."/>
            <person name="Lukacs Z."/>
            <person name="Mihaltcheva S."/>
            <person name="Morgado L.N."/>
            <person name="Niskanen T."/>
            <person name="Noordeloos M.E."/>
            <person name="Ohm R.A."/>
            <person name="Ortiz-Santana B."/>
            <person name="Ovrebo C."/>
            <person name="Racz N."/>
            <person name="Riley R."/>
            <person name="Savchenko A."/>
            <person name="Shiryaev A."/>
            <person name="Soop K."/>
            <person name="Spirin V."/>
            <person name="Szebenyi C."/>
            <person name="Tomsovsky M."/>
            <person name="Tulloss R.E."/>
            <person name="Uehling J."/>
            <person name="Grigoriev I.V."/>
            <person name="Vagvolgyi C."/>
            <person name="Papp T."/>
            <person name="Martin F.M."/>
            <person name="Miettinen O."/>
            <person name="Hibbett D.S."/>
            <person name="Nagy L.G."/>
        </authorList>
    </citation>
    <scope>NUCLEOTIDE SEQUENCE [LARGE SCALE GENOMIC DNA]</scope>
    <source>
        <strain evidence="1 2">NL-1719</strain>
    </source>
</reference>
<accession>A0ACD3BFG4</accession>
<protein>
    <submittedName>
        <fullName evidence="1">Uncharacterized protein</fullName>
    </submittedName>
</protein>
<organism evidence="1 2">
    <name type="scientific">Pluteus cervinus</name>
    <dbReference type="NCBI Taxonomy" id="181527"/>
    <lineage>
        <taxon>Eukaryota</taxon>
        <taxon>Fungi</taxon>
        <taxon>Dikarya</taxon>
        <taxon>Basidiomycota</taxon>
        <taxon>Agaricomycotina</taxon>
        <taxon>Agaricomycetes</taxon>
        <taxon>Agaricomycetidae</taxon>
        <taxon>Agaricales</taxon>
        <taxon>Pluteineae</taxon>
        <taxon>Pluteaceae</taxon>
        <taxon>Pluteus</taxon>
    </lineage>
</organism>
<sequence length="856" mass="94531">MLSQGSIQTPPSKSANVSPSSSSPSSTRPSSEKRRPVIPRPLPNGDSPSLYLDRLLSAVSKAEVVGILASSTDAIHVEALRAYLDRFDFLDDPLDVALRKLLMDISLPRETQQIDRVIEAFAARYLRCNPALFTSEDQPYILAFSLIMLHTDAFNKSNKRKMTKADYVKNTRLPGVASEVLDCFYDNIVFAPFIFIEDPMDVHGQRGLSTEGSSSRLSSPAAPSNPGMLSGSASSLLGKGNKVDPYHLITNNLLGALRVDVESFVPLKDPLSVEGTTGAVDQALLQQAFARARSIEIAPQETRANSFHSMSPGGIPSPILASPLPKSREIFILKLTKVGVLDRKDDLLESGRKASNRRWKPYSVLLTGSQLLFCKDTNWAATVLDSLNSSHGTPQPLSFRPDELVSLKDAIAVYDRSYTKHEHTLRFATSDGRQMLLRARDEIAMNEWISRINYASAFKSHGVRMRSSGMSGRDLQLTGIAAATSHLHDLQHLEHSGSSTTRLHRWDNDAPENLMMMLTGSPEVTSPRTSIDAPAAPEIDGAEQFKATFDQVKADLAAGRWALADLSNTQPSGSTTPIPRRDTSVSLWDEASPFPSRYEIIQSKIRDLESKISTVQIQLDTDIRFLRNIATLTPFQKATRDRLYAAIQPVVKRIKQIRINMARLTCHRDVLSKDLDLETQDWRWAHEMALKAATDTLQTRQRSGRTPQGSPVSATSNETPPPTARPESAASESFHSAVDFGSDSEEHGMRSGDRSGAYCESPKPSSSESLPAFPFPPSDQGGHLAQPDCGDISESARTSVESQLHERFYTAAEELPEEAEEWNKTRCANRVSLVRLPSDMRLSRRFSKHRTDRPFA</sequence>
<dbReference type="EMBL" id="ML208259">
    <property type="protein sequence ID" value="TFK76945.1"/>
    <property type="molecule type" value="Genomic_DNA"/>
</dbReference>